<comment type="similarity">
    <text evidence="4 10">Belongs to the HAD-like hydrolase superfamily. CbbY/CbbZ/Gph/YieH family.</text>
</comment>
<dbReference type="PANTHER" id="PTHR43434:SF1">
    <property type="entry name" value="PHOSPHOGLYCOLATE PHOSPHATASE"/>
    <property type="match status" value="1"/>
</dbReference>
<dbReference type="GO" id="GO:0008967">
    <property type="term" value="F:phosphoglycolate phosphatase activity"/>
    <property type="evidence" value="ECO:0007669"/>
    <property type="project" value="UniProtKB-UniRule"/>
</dbReference>
<dbReference type="STRING" id="1086013.SAMN05421774_1142"/>
<organism evidence="11 12">
    <name type="scientific">Gemmobacter megaterium</name>
    <dbReference type="NCBI Taxonomy" id="1086013"/>
    <lineage>
        <taxon>Bacteria</taxon>
        <taxon>Pseudomonadati</taxon>
        <taxon>Pseudomonadota</taxon>
        <taxon>Alphaproteobacteria</taxon>
        <taxon>Rhodobacterales</taxon>
        <taxon>Paracoccaceae</taxon>
        <taxon>Gemmobacter</taxon>
    </lineage>
</organism>
<dbReference type="NCBIfam" id="TIGR01449">
    <property type="entry name" value="PGP_bact"/>
    <property type="match status" value="1"/>
</dbReference>
<dbReference type="UniPathway" id="UPA00865">
    <property type="reaction ID" value="UER00834"/>
</dbReference>
<dbReference type="Pfam" id="PF13419">
    <property type="entry name" value="HAD_2"/>
    <property type="match status" value="1"/>
</dbReference>
<reference evidence="11 12" key="1">
    <citation type="submission" date="2017-01" db="EMBL/GenBank/DDBJ databases">
        <authorList>
            <person name="Mah S.A."/>
            <person name="Swanson W.J."/>
            <person name="Moy G.W."/>
            <person name="Vacquier V.D."/>
        </authorList>
    </citation>
    <scope>NUCLEOTIDE SEQUENCE [LARGE SCALE GENOMIC DNA]</scope>
    <source>
        <strain evidence="11 12">DSM 26375</strain>
    </source>
</reference>
<dbReference type="SFLD" id="SFLDG01129">
    <property type="entry name" value="C1.5:_HAD__Beta-PGM__Phosphata"/>
    <property type="match status" value="1"/>
</dbReference>
<feature type="active site" description="Nucleophile" evidence="10">
    <location>
        <position position="7"/>
    </location>
</feature>
<dbReference type="HAMAP" id="MF_00495">
    <property type="entry name" value="GPH_hydrolase_bact"/>
    <property type="match status" value="1"/>
</dbReference>
<keyword evidence="12" id="KW-1185">Reference proteome</keyword>
<dbReference type="Proteomes" id="UP000186141">
    <property type="component" value="Unassembled WGS sequence"/>
</dbReference>
<dbReference type="NCBIfam" id="TIGR01549">
    <property type="entry name" value="HAD-SF-IA-v1"/>
    <property type="match status" value="1"/>
</dbReference>
<keyword evidence="7 10" id="KW-0378">Hydrolase</keyword>
<evidence type="ECO:0000256" key="7">
    <source>
        <dbReference type="ARBA" id="ARBA00022801"/>
    </source>
</evidence>
<comment type="pathway">
    <text evidence="3 10">Organic acid metabolism; glycolate biosynthesis; glycolate from 2-phosphoglycolate: step 1/1.</text>
</comment>
<dbReference type="AlphaFoldDB" id="A0A1N7QK82"/>
<dbReference type="GO" id="GO:0006281">
    <property type="term" value="P:DNA repair"/>
    <property type="evidence" value="ECO:0007669"/>
    <property type="project" value="TreeGrafter"/>
</dbReference>
<keyword evidence="8 10" id="KW-0460">Magnesium</keyword>
<feature type="binding site" evidence="10">
    <location>
        <position position="7"/>
    </location>
    <ligand>
        <name>Mg(2+)</name>
        <dbReference type="ChEBI" id="CHEBI:18420"/>
    </ligand>
</feature>
<dbReference type="PRINTS" id="PR00413">
    <property type="entry name" value="HADHALOGNASE"/>
</dbReference>
<evidence type="ECO:0000256" key="2">
    <source>
        <dbReference type="ARBA" id="ARBA00001946"/>
    </source>
</evidence>
<dbReference type="SFLD" id="SFLDS00003">
    <property type="entry name" value="Haloacid_Dehalogenase"/>
    <property type="match status" value="1"/>
</dbReference>
<evidence type="ECO:0000256" key="10">
    <source>
        <dbReference type="HAMAP-Rule" id="MF_00495"/>
    </source>
</evidence>
<dbReference type="InterPro" id="IPR050155">
    <property type="entry name" value="HAD-like_hydrolase_sf"/>
</dbReference>
<dbReference type="GO" id="GO:0005829">
    <property type="term" value="C:cytosol"/>
    <property type="evidence" value="ECO:0007669"/>
    <property type="project" value="TreeGrafter"/>
</dbReference>
<dbReference type="OrthoDB" id="9793014at2"/>
<keyword evidence="6 10" id="KW-0479">Metal-binding</keyword>
<dbReference type="InterPro" id="IPR036412">
    <property type="entry name" value="HAD-like_sf"/>
</dbReference>
<proteinExistence type="inferred from homology"/>
<name>A0A1N7QK82_9RHOB</name>
<dbReference type="InterPro" id="IPR037512">
    <property type="entry name" value="PGPase_prok"/>
</dbReference>
<gene>
    <name evidence="11" type="ORF">SAMN05421774_1142</name>
</gene>
<comment type="function">
    <text evidence="10">Specifically catalyzes the dephosphorylation of 2-phosphoglycolate. Is involved in the dissimilation of the intracellular 2-phosphoglycolate formed during the DNA repair of 3'-phosphoglycolate ends, a major class of DNA lesions induced by oxidative stress.</text>
</comment>
<feature type="binding site" evidence="10">
    <location>
        <position position="9"/>
    </location>
    <ligand>
        <name>Mg(2+)</name>
        <dbReference type="ChEBI" id="CHEBI:18420"/>
    </ligand>
</feature>
<dbReference type="InterPro" id="IPR041492">
    <property type="entry name" value="HAD_2"/>
</dbReference>
<dbReference type="EC" id="3.1.3.18" evidence="5 10"/>
<dbReference type="InterPro" id="IPR006439">
    <property type="entry name" value="HAD-SF_hydro_IA"/>
</dbReference>
<dbReference type="GO" id="GO:0046872">
    <property type="term" value="F:metal ion binding"/>
    <property type="evidence" value="ECO:0007669"/>
    <property type="project" value="UniProtKB-KW"/>
</dbReference>
<sequence length="215" mass="22770">MPAIVFDLDGTLIDSAPDIHAAVNRVLQDEGCAPLTLAETIGFIGHGLPTLVDRARAYRGLAAARQDDMVEAMTRHYGAASTALTRPYPGVLAALSSLRSAGYVIGVCTNKPIVATQRILADLGLADHMAAVVGGDSLEVKKPDPAPLRLAFDRLGRRALVYVGDSEVDAETARAAGVPFALFTRGYRKTPVTALPHRLAFEDFARLPALVSSLP</sequence>
<keyword evidence="9 10" id="KW-0119">Carbohydrate metabolism</keyword>
<protein>
    <recommendedName>
        <fullName evidence="5 10">Phosphoglycolate phosphatase</fullName>
        <shortName evidence="10">PGP</shortName>
        <shortName evidence="10">PGPase</shortName>
        <ecNumber evidence="5 10">3.1.3.18</ecNumber>
    </recommendedName>
</protein>
<evidence type="ECO:0000313" key="12">
    <source>
        <dbReference type="Proteomes" id="UP000186141"/>
    </source>
</evidence>
<dbReference type="PANTHER" id="PTHR43434">
    <property type="entry name" value="PHOSPHOGLYCOLATE PHOSPHATASE"/>
    <property type="match status" value="1"/>
</dbReference>
<dbReference type="EMBL" id="FTOT01000014">
    <property type="protein sequence ID" value="SIT23290.1"/>
    <property type="molecule type" value="Genomic_DNA"/>
</dbReference>
<evidence type="ECO:0000256" key="4">
    <source>
        <dbReference type="ARBA" id="ARBA00006171"/>
    </source>
</evidence>
<dbReference type="RefSeq" id="WP_076534194.1">
    <property type="nucleotide sequence ID" value="NZ_BMEH01000014.1"/>
</dbReference>
<evidence type="ECO:0000256" key="9">
    <source>
        <dbReference type="ARBA" id="ARBA00023277"/>
    </source>
</evidence>
<evidence type="ECO:0000313" key="11">
    <source>
        <dbReference type="EMBL" id="SIT23290.1"/>
    </source>
</evidence>
<dbReference type="SUPFAM" id="SSF56784">
    <property type="entry name" value="HAD-like"/>
    <property type="match status" value="1"/>
</dbReference>
<accession>A0A1N7QK82</accession>
<comment type="cofactor">
    <cofactor evidence="2 10">
        <name>Mg(2+)</name>
        <dbReference type="ChEBI" id="CHEBI:18420"/>
    </cofactor>
</comment>
<dbReference type="InterPro" id="IPR023198">
    <property type="entry name" value="PGP-like_dom2"/>
</dbReference>
<evidence type="ECO:0000256" key="5">
    <source>
        <dbReference type="ARBA" id="ARBA00013078"/>
    </source>
</evidence>
<dbReference type="Gene3D" id="3.40.50.1000">
    <property type="entry name" value="HAD superfamily/HAD-like"/>
    <property type="match status" value="1"/>
</dbReference>
<dbReference type="InterPro" id="IPR023214">
    <property type="entry name" value="HAD_sf"/>
</dbReference>
<comment type="catalytic activity">
    <reaction evidence="1 10">
        <text>2-phosphoglycolate + H2O = glycolate + phosphate</text>
        <dbReference type="Rhea" id="RHEA:14369"/>
        <dbReference type="ChEBI" id="CHEBI:15377"/>
        <dbReference type="ChEBI" id="CHEBI:29805"/>
        <dbReference type="ChEBI" id="CHEBI:43474"/>
        <dbReference type="ChEBI" id="CHEBI:58033"/>
        <dbReference type="EC" id="3.1.3.18"/>
    </reaction>
</comment>
<evidence type="ECO:0000256" key="8">
    <source>
        <dbReference type="ARBA" id="ARBA00022842"/>
    </source>
</evidence>
<dbReference type="GO" id="GO:0046295">
    <property type="term" value="P:glycolate biosynthetic process"/>
    <property type="evidence" value="ECO:0007669"/>
    <property type="project" value="UniProtKB-UniRule"/>
</dbReference>
<dbReference type="GO" id="GO:0005975">
    <property type="term" value="P:carbohydrate metabolic process"/>
    <property type="evidence" value="ECO:0007669"/>
    <property type="project" value="InterPro"/>
</dbReference>
<evidence type="ECO:0000256" key="6">
    <source>
        <dbReference type="ARBA" id="ARBA00022723"/>
    </source>
</evidence>
<feature type="binding site" evidence="10">
    <location>
        <position position="165"/>
    </location>
    <ligand>
        <name>Mg(2+)</name>
        <dbReference type="ChEBI" id="CHEBI:18420"/>
    </ligand>
</feature>
<evidence type="ECO:0000256" key="1">
    <source>
        <dbReference type="ARBA" id="ARBA00000830"/>
    </source>
</evidence>
<evidence type="ECO:0000256" key="3">
    <source>
        <dbReference type="ARBA" id="ARBA00004818"/>
    </source>
</evidence>
<dbReference type="Gene3D" id="1.10.150.240">
    <property type="entry name" value="Putative phosphatase, domain 2"/>
    <property type="match status" value="1"/>
</dbReference>